<evidence type="ECO:0000313" key="1">
    <source>
        <dbReference type="EMBL" id="JAD30397.1"/>
    </source>
</evidence>
<accession>A0A0A8Z6C2</accession>
<reference evidence="1" key="1">
    <citation type="submission" date="2014-09" db="EMBL/GenBank/DDBJ databases">
        <authorList>
            <person name="Magalhaes I.L.F."/>
            <person name="Oliveira U."/>
            <person name="Santos F.R."/>
            <person name="Vidigal T.H.D.A."/>
            <person name="Brescovit A.D."/>
            <person name="Santos A.J."/>
        </authorList>
    </citation>
    <scope>NUCLEOTIDE SEQUENCE</scope>
    <source>
        <tissue evidence="1">Shoot tissue taken approximately 20 cm above the soil surface</tissue>
    </source>
</reference>
<organism evidence="1">
    <name type="scientific">Arundo donax</name>
    <name type="common">Giant reed</name>
    <name type="synonym">Donax arundinaceus</name>
    <dbReference type="NCBI Taxonomy" id="35708"/>
    <lineage>
        <taxon>Eukaryota</taxon>
        <taxon>Viridiplantae</taxon>
        <taxon>Streptophyta</taxon>
        <taxon>Embryophyta</taxon>
        <taxon>Tracheophyta</taxon>
        <taxon>Spermatophyta</taxon>
        <taxon>Magnoliopsida</taxon>
        <taxon>Liliopsida</taxon>
        <taxon>Poales</taxon>
        <taxon>Poaceae</taxon>
        <taxon>PACMAD clade</taxon>
        <taxon>Arundinoideae</taxon>
        <taxon>Arundineae</taxon>
        <taxon>Arundo</taxon>
    </lineage>
</organism>
<dbReference type="EMBL" id="GBRH01267498">
    <property type="protein sequence ID" value="JAD30397.1"/>
    <property type="molecule type" value="Transcribed_RNA"/>
</dbReference>
<name>A0A0A8Z6C2_ARUDO</name>
<sequence>MWLWFSLEVSEMLCSQQVLFMGCSAD</sequence>
<dbReference type="AlphaFoldDB" id="A0A0A8Z6C2"/>
<proteinExistence type="predicted"/>
<protein>
    <submittedName>
        <fullName evidence="1">Uncharacterized protein</fullName>
    </submittedName>
</protein>
<reference evidence="1" key="2">
    <citation type="journal article" date="2015" name="Data Brief">
        <title>Shoot transcriptome of the giant reed, Arundo donax.</title>
        <authorList>
            <person name="Barrero R.A."/>
            <person name="Guerrero F.D."/>
            <person name="Moolhuijzen P."/>
            <person name="Goolsby J.A."/>
            <person name="Tidwell J."/>
            <person name="Bellgard S.E."/>
            <person name="Bellgard M.I."/>
        </authorList>
    </citation>
    <scope>NUCLEOTIDE SEQUENCE</scope>
    <source>
        <tissue evidence="1">Shoot tissue taken approximately 20 cm above the soil surface</tissue>
    </source>
</reference>